<dbReference type="RefSeq" id="WP_260571579.1">
    <property type="nucleotide sequence ID" value="NZ_CP104205.1"/>
</dbReference>
<sequence length="86" mass="9902">MTHNYKEDDTDNLIKLLSYEDMRIRLKAQFELANRTFWGYRALEKAIVEEENQFARIHAIWAIGQIAANNPSKADPLVPLLSDGDP</sequence>
<dbReference type="InterPro" id="IPR016024">
    <property type="entry name" value="ARM-type_fold"/>
</dbReference>
<proteinExistence type="predicted"/>
<dbReference type="SUPFAM" id="SSF48371">
    <property type="entry name" value="ARM repeat"/>
    <property type="match status" value="1"/>
</dbReference>
<organism evidence="1 2">
    <name type="scientific">Maribacter litopenaei</name>
    <dbReference type="NCBI Taxonomy" id="2976127"/>
    <lineage>
        <taxon>Bacteria</taxon>
        <taxon>Pseudomonadati</taxon>
        <taxon>Bacteroidota</taxon>
        <taxon>Flavobacteriia</taxon>
        <taxon>Flavobacteriales</taxon>
        <taxon>Flavobacteriaceae</taxon>
        <taxon>Maribacter</taxon>
    </lineage>
</organism>
<accession>A0ABY5Y553</accession>
<evidence type="ECO:0000313" key="1">
    <source>
        <dbReference type="EMBL" id="UWX54004.1"/>
    </source>
</evidence>
<dbReference type="Gene3D" id="1.25.10.10">
    <property type="entry name" value="Leucine-rich Repeat Variant"/>
    <property type="match status" value="1"/>
</dbReference>
<name>A0ABY5Y553_9FLAO</name>
<evidence type="ECO:0000313" key="2">
    <source>
        <dbReference type="Proteomes" id="UP001059209"/>
    </source>
</evidence>
<keyword evidence="2" id="KW-1185">Reference proteome</keyword>
<gene>
    <name evidence="1" type="ORF">NYZ99_13100</name>
</gene>
<dbReference type="EMBL" id="CP104205">
    <property type="protein sequence ID" value="UWX54004.1"/>
    <property type="molecule type" value="Genomic_DNA"/>
</dbReference>
<dbReference type="Proteomes" id="UP001059209">
    <property type="component" value="Chromosome"/>
</dbReference>
<dbReference type="InterPro" id="IPR011989">
    <property type="entry name" value="ARM-like"/>
</dbReference>
<reference evidence="1" key="1">
    <citation type="submission" date="2022-09" db="EMBL/GenBank/DDBJ databases">
        <title>Maribacter litopenaei sp. nov., isolated from the intestinal tract of the Pacific White Shrimp, Litopenaeus vannamei.</title>
        <authorList>
            <person name="Kim S.Y."/>
            <person name="Hwang C.Y."/>
        </authorList>
    </citation>
    <scope>NUCLEOTIDE SEQUENCE</scope>
    <source>
        <strain evidence="1">HL-LV01</strain>
    </source>
</reference>
<protein>
    <submittedName>
        <fullName evidence="1">HEAT repeat domain-containing protein</fullName>
    </submittedName>
</protein>